<evidence type="ECO:0000256" key="6">
    <source>
        <dbReference type="SAM" id="Phobius"/>
    </source>
</evidence>
<dbReference type="GO" id="GO:0016020">
    <property type="term" value="C:membrane"/>
    <property type="evidence" value="ECO:0007669"/>
    <property type="project" value="UniProtKB-SubCell"/>
</dbReference>
<feature type="domain" description="Dendritic cell-specific transmembrane protein-like" evidence="7">
    <location>
        <begin position="505"/>
        <end position="697"/>
    </location>
</feature>
<dbReference type="InterPro" id="IPR012858">
    <property type="entry name" value="DC_STAMP-like"/>
</dbReference>
<sequence length="840" mass="98040">MDSNYQTETDSDSETDEDSRTAAVTELTKASENESNEVTEMNAISEANARIVMDSITERRRNHNRMKKIEEETIVRKRMNQILYFIIDGRRTEYRRKKKTGFFKDFFVYSHFTDYCFLRLCLHFLIGFVICYSLYGLVWFKLNFASDTNGRYIYKWFFIMGTSCAYSWFPPVRCVFLCIILGSLSKYGQGILSVQTVDFLREGPVINMIENTKEVMNYITCNIELQTRIQFNRITLASGPVEAMMERYFGRTANLGRKIMKTLTALLNPVAEELSKVRDSEDIGIDSLIGNIETMGLREKIVQGGSYIKDKTKDLAQSAKNKLEQVDWKAIRIERLTRACKELFAGAVKKCEEKLQEVESMCYSYVPWPINSWLCKKLNILTLCTPAEMMDKAAEVCDFAKKLEFNVDLVPPNAQEQMERITNVSNYIKNQFRLTLHFQAIQFPRHIRIRALSEIKAIVKGIYKVVAEILSIFQECLSLIMIALLLFIVKNVIRQMDNYLTDLEFKNNFITPYFWKIDKARSRLGKPYLGRIEKLEKREFKLLRISSTPTDNEFEDGKYAFCKWLVLSLVVIAICIFDHLFYEFLTICTKYDYIEHTFVGNHSVNITVNGTGAIADLMRDLLNFNHHMDLNQTYNNSECRLKPNITESSHYWILSVILLGMLLFQVIFNFVLKRAMLIGLFGFTFVQQYKERAQFLYNNVLKYRLERRAEQMRHMKGSIIREQCYRRVLKKYPTEEEAWDFTAPKFLGYILKLEECLLCQGRFRKKHVFVCQICSAQFCEKCFEELNSECHSCKLIHQMGFADPHSELITVLNEVTMNTTLVNEANADETMINEVEGSSE</sequence>
<keyword evidence="2 6" id="KW-0812">Transmembrane</keyword>
<dbReference type="AlphaFoldDB" id="A0A914C5U9"/>
<proteinExistence type="predicted"/>
<evidence type="ECO:0000256" key="4">
    <source>
        <dbReference type="ARBA" id="ARBA00023136"/>
    </source>
</evidence>
<feature type="transmembrane region" description="Helical" evidence="6">
    <location>
        <begin position="469"/>
        <end position="489"/>
    </location>
</feature>
<organism evidence="8 9">
    <name type="scientific">Acrobeloides nanus</name>
    <dbReference type="NCBI Taxonomy" id="290746"/>
    <lineage>
        <taxon>Eukaryota</taxon>
        <taxon>Metazoa</taxon>
        <taxon>Ecdysozoa</taxon>
        <taxon>Nematoda</taxon>
        <taxon>Chromadorea</taxon>
        <taxon>Rhabditida</taxon>
        <taxon>Tylenchina</taxon>
        <taxon>Cephalobomorpha</taxon>
        <taxon>Cephaloboidea</taxon>
        <taxon>Cephalobidae</taxon>
        <taxon>Acrobeloides</taxon>
    </lineage>
</organism>
<dbReference type="InterPro" id="IPR051856">
    <property type="entry name" value="CSR-E3_Ligase_Protein"/>
</dbReference>
<evidence type="ECO:0000256" key="2">
    <source>
        <dbReference type="ARBA" id="ARBA00022692"/>
    </source>
</evidence>
<reference evidence="9" key="1">
    <citation type="submission" date="2022-11" db="UniProtKB">
        <authorList>
            <consortium name="WormBaseParasite"/>
        </authorList>
    </citation>
    <scope>IDENTIFICATION</scope>
</reference>
<accession>A0A914C5U9</accession>
<keyword evidence="8" id="KW-1185">Reference proteome</keyword>
<evidence type="ECO:0000256" key="5">
    <source>
        <dbReference type="SAM" id="MobiDB-lite"/>
    </source>
</evidence>
<dbReference type="Pfam" id="PF07782">
    <property type="entry name" value="DC_STAMP"/>
    <property type="match status" value="1"/>
</dbReference>
<evidence type="ECO:0000256" key="3">
    <source>
        <dbReference type="ARBA" id="ARBA00022989"/>
    </source>
</evidence>
<dbReference type="PANTHER" id="PTHR21041">
    <property type="entry name" value="DENDRITIC CELL-SPECIFIC TRANSMEMBRANE PROTEIN"/>
    <property type="match status" value="1"/>
</dbReference>
<dbReference type="PANTHER" id="PTHR21041:SF17">
    <property type="entry name" value="E3 UBIQUITIN-PROTEIN LIGASE DCST1"/>
    <property type="match status" value="1"/>
</dbReference>
<dbReference type="WBParaSite" id="ACRNAN_Path_344.g1321.t1">
    <property type="protein sequence ID" value="ACRNAN_Path_344.g1321.t1"/>
    <property type="gene ID" value="ACRNAN_Path_344.g1321"/>
</dbReference>
<evidence type="ECO:0000313" key="8">
    <source>
        <dbReference type="Proteomes" id="UP000887540"/>
    </source>
</evidence>
<keyword evidence="4 6" id="KW-0472">Membrane</keyword>
<name>A0A914C5U9_9BILA</name>
<evidence type="ECO:0000256" key="1">
    <source>
        <dbReference type="ARBA" id="ARBA00004141"/>
    </source>
</evidence>
<feature type="region of interest" description="Disordered" evidence="5">
    <location>
        <begin position="1"/>
        <end position="32"/>
    </location>
</feature>
<feature type="transmembrane region" description="Helical" evidence="6">
    <location>
        <begin position="117"/>
        <end position="140"/>
    </location>
</feature>
<feature type="transmembrane region" description="Helical" evidence="6">
    <location>
        <begin position="564"/>
        <end position="582"/>
    </location>
</feature>
<evidence type="ECO:0000259" key="7">
    <source>
        <dbReference type="Pfam" id="PF07782"/>
    </source>
</evidence>
<feature type="transmembrane region" description="Helical" evidence="6">
    <location>
        <begin position="651"/>
        <end position="672"/>
    </location>
</feature>
<keyword evidence="3 6" id="KW-1133">Transmembrane helix</keyword>
<protein>
    <submittedName>
        <fullName evidence="9">Dendritic cell-specific transmembrane protein-like domain-containing protein</fullName>
    </submittedName>
</protein>
<comment type="subcellular location">
    <subcellularLocation>
        <location evidence="1">Membrane</location>
        <topology evidence="1">Multi-pass membrane protein</topology>
    </subcellularLocation>
</comment>
<evidence type="ECO:0000313" key="9">
    <source>
        <dbReference type="WBParaSite" id="ACRNAN_Path_344.g1321.t1"/>
    </source>
</evidence>
<dbReference type="Proteomes" id="UP000887540">
    <property type="component" value="Unplaced"/>
</dbReference>